<gene>
    <name evidence="1" type="ORF">ACOLOM_LOCUS11469</name>
</gene>
<sequence length="153" mass="15883">TVVMVSSEQKAMISEENERSRVSILILASARSLSTFGFACGVPLLPLLAVGSMDDAPSQAHTGETGDECDDENEKEDGEQATPIGLDVLDGQSIGVLHVQAGHFHVDLCDEVACETLWVVGVGEEGVDDLAGRGREEGGGLDDALESVDDGGG</sequence>
<evidence type="ECO:0000313" key="1">
    <source>
        <dbReference type="EMBL" id="CAG8728048.1"/>
    </source>
</evidence>
<name>A0ACA9Q002_9GLOM</name>
<proteinExistence type="predicted"/>
<organism evidence="1 2">
    <name type="scientific">Acaulospora colombiana</name>
    <dbReference type="NCBI Taxonomy" id="27376"/>
    <lineage>
        <taxon>Eukaryota</taxon>
        <taxon>Fungi</taxon>
        <taxon>Fungi incertae sedis</taxon>
        <taxon>Mucoromycota</taxon>
        <taxon>Glomeromycotina</taxon>
        <taxon>Glomeromycetes</taxon>
        <taxon>Diversisporales</taxon>
        <taxon>Acaulosporaceae</taxon>
        <taxon>Acaulospora</taxon>
    </lineage>
</organism>
<reference evidence="1" key="1">
    <citation type="submission" date="2021-06" db="EMBL/GenBank/DDBJ databases">
        <authorList>
            <person name="Kallberg Y."/>
            <person name="Tangrot J."/>
            <person name="Rosling A."/>
        </authorList>
    </citation>
    <scope>NUCLEOTIDE SEQUENCE</scope>
    <source>
        <strain evidence="1">CL356</strain>
    </source>
</reference>
<comment type="caution">
    <text evidence="1">The sequence shown here is derived from an EMBL/GenBank/DDBJ whole genome shotgun (WGS) entry which is preliminary data.</text>
</comment>
<protein>
    <submittedName>
        <fullName evidence="1">9383_t:CDS:1</fullName>
    </submittedName>
</protein>
<keyword evidence="2" id="KW-1185">Reference proteome</keyword>
<dbReference type="Proteomes" id="UP000789525">
    <property type="component" value="Unassembled WGS sequence"/>
</dbReference>
<accession>A0ACA9Q002</accession>
<dbReference type="EMBL" id="CAJVPT010041516">
    <property type="protein sequence ID" value="CAG8728048.1"/>
    <property type="molecule type" value="Genomic_DNA"/>
</dbReference>
<feature type="non-terminal residue" evidence="1">
    <location>
        <position position="1"/>
    </location>
</feature>
<evidence type="ECO:0000313" key="2">
    <source>
        <dbReference type="Proteomes" id="UP000789525"/>
    </source>
</evidence>